<organism evidence="1 2">
    <name type="scientific">Acorus calamus</name>
    <name type="common">Sweet flag</name>
    <dbReference type="NCBI Taxonomy" id="4465"/>
    <lineage>
        <taxon>Eukaryota</taxon>
        <taxon>Viridiplantae</taxon>
        <taxon>Streptophyta</taxon>
        <taxon>Embryophyta</taxon>
        <taxon>Tracheophyta</taxon>
        <taxon>Spermatophyta</taxon>
        <taxon>Magnoliopsida</taxon>
        <taxon>Liliopsida</taxon>
        <taxon>Acoraceae</taxon>
        <taxon>Acorus</taxon>
    </lineage>
</organism>
<reference evidence="1" key="2">
    <citation type="submission" date="2023-06" db="EMBL/GenBank/DDBJ databases">
        <authorList>
            <person name="Ma L."/>
            <person name="Liu K.-W."/>
            <person name="Li Z."/>
            <person name="Hsiao Y.-Y."/>
            <person name="Qi Y."/>
            <person name="Fu T."/>
            <person name="Tang G."/>
            <person name="Zhang D."/>
            <person name="Sun W.-H."/>
            <person name="Liu D.-K."/>
            <person name="Li Y."/>
            <person name="Chen G.-Z."/>
            <person name="Liu X.-D."/>
            <person name="Liao X.-Y."/>
            <person name="Jiang Y.-T."/>
            <person name="Yu X."/>
            <person name="Hao Y."/>
            <person name="Huang J."/>
            <person name="Zhao X.-W."/>
            <person name="Ke S."/>
            <person name="Chen Y.-Y."/>
            <person name="Wu W.-L."/>
            <person name="Hsu J.-L."/>
            <person name="Lin Y.-F."/>
            <person name="Huang M.-D."/>
            <person name="Li C.-Y."/>
            <person name="Huang L."/>
            <person name="Wang Z.-W."/>
            <person name="Zhao X."/>
            <person name="Zhong W.-Y."/>
            <person name="Peng D.-H."/>
            <person name="Ahmad S."/>
            <person name="Lan S."/>
            <person name="Zhang J.-S."/>
            <person name="Tsai W.-C."/>
            <person name="Van De Peer Y."/>
            <person name="Liu Z.-J."/>
        </authorList>
    </citation>
    <scope>NUCLEOTIDE SEQUENCE</scope>
    <source>
        <strain evidence="1">CP</strain>
        <tissue evidence="1">Leaves</tissue>
    </source>
</reference>
<keyword evidence="2" id="KW-1185">Reference proteome</keyword>
<comment type="caution">
    <text evidence="1">The sequence shown here is derived from an EMBL/GenBank/DDBJ whole genome shotgun (WGS) entry which is preliminary data.</text>
</comment>
<evidence type="ECO:0000313" key="2">
    <source>
        <dbReference type="Proteomes" id="UP001180020"/>
    </source>
</evidence>
<reference evidence="1" key="1">
    <citation type="journal article" date="2023" name="Nat. Commun.">
        <title>Diploid and tetraploid genomes of Acorus and the evolution of monocots.</title>
        <authorList>
            <person name="Ma L."/>
            <person name="Liu K.W."/>
            <person name="Li Z."/>
            <person name="Hsiao Y.Y."/>
            <person name="Qi Y."/>
            <person name="Fu T."/>
            <person name="Tang G.D."/>
            <person name="Zhang D."/>
            <person name="Sun W.H."/>
            <person name="Liu D.K."/>
            <person name="Li Y."/>
            <person name="Chen G.Z."/>
            <person name="Liu X.D."/>
            <person name="Liao X.Y."/>
            <person name="Jiang Y.T."/>
            <person name="Yu X."/>
            <person name="Hao Y."/>
            <person name="Huang J."/>
            <person name="Zhao X.W."/>
            <person name="Ke S."/>
            <person name="Chen Y.Y."/>
            <person name="Wu W.L."/>
            <person name="Hsu J.L."/>
            <person name="Lin Y.F."/>
            <person name="Huang M.D."/>
            <person name="Li C.Y."/>
            <person name="Huang L."/>
            <person name="Wang Z.W."/>
            <person name="Zhao X."/>
            <person name="Zhong W.Y."/>
            <person name="Peng D.H."/>
            <person name="Ahmad S."/>
            <person name="Lan S."/>
            <person name="Zhang J.S."/>
            <person name="Tsai W.C."/>
            <person name="Van de Peer Y."/>
            <person name="Liu Z.J."/>
        </authorList>
    </citation>
    <scope>NUCLEOTIDE SEQUENCE</scope>
    <source>
        <strain evidence="1">CP</strain>
    </source>
</reference>
<sequence length="106" mass="12079">MPEVRRKHPCPSRRSRNSEDTIVEKIDGVLDKIVMSASSQPPIPTNIVPTVDECYASLRETPLFVPVTSLYINALRYINIPENRRLWMSELDPTSRAMLVRAHFSG</sequence>
<gene>
    <name evidence="1" type="ORF">QJS10_CPA02g00949</name>
</gene>
<evidence type="ECO:0000313" key="1">
    <source>
        <dbReference type="EMBL" id="KAK1322687.1"/>
    </source>
</evidence>
<name>A0AAV9FDN5_ACOCL</name>
<proteinExistence type="predicted"/>
<accession>A0AAV9FDN5</accession>
<protein>
    <submittedName>
        <fullName evidence="1">Uncharacterized protein</fullName>
    </submittedName>
</protein>
<dbReference type="Proteomes" id="UP001180020">
    <property type="component" value="Unassembled WGS sequence"/>
</dbReference>
<dbReference type="AlphaFoldDB" id="A0AAV9FDN5"/>
<dbReference type="EMBL" id="JAUJYO010000002">
    <property type="protein sequence ID" value="KAK1322687.1"/>
    <property type="molecule type" value="Genomic_DNA"/>
</dbReference>